<comment type="catalytic activity">
    <reaction evidence="7">
        <text>DNA(n) + a 2'-deoxyribonucleoside 5'-triphosphate = DNA(n+1) + diphosphate</text>
        <dbReference type="Rhea" id="RHEA:22508"/>
        <dbReference type="Rhea" id="RHEA-COMP:17339"/>
        <dbReference type="Rhea" id="RHEA-COMP:17340"/>
        <dbReference type="ChEBI" id="CHEBI:33019"/>
        <dbReference type="ChEBI" id="CHEBI:61560"/>
        <dbReference type="ChEBI" id="CHEBI:173112"/>
        <dbReference type="EC" id="2.7.7.7"/>
    </reaction>
</comment>
<dbReference type="Proteomes" id="UP000595053">
    <property type="component" value="Chromosome"/>
</dbReference>
<comment type="similarity">
    <text evidence="6">Belongs to the DNA polymerase HolA subunit family.</text>
</comment>
<protein>
    <recommendedName>
        <fullName evidence="1">DNA-directed DNA polymerase</fullName>
        <ecNumber evidence="1">2.7.7.7</ecNumber>
    </recommendedName>
</protein>
<dbReference type="InterPro" id="IPR048466">
    <property type="entry name" value="DNA_pol3_delta-like_C"/>
</dbReference>
<keyword evidence="4" id="KW-0235">DNA replication</keyword>
<evidence type="ECO:0000256" key="1">
    <source>
        <dbReference type="ARBA" id="ARBA00012417"/>
    </source>
</evidence>
<evidence type="ECO:0000256" key="2">
    <source>
        <dbReference type="ARBA" id="ARBA00022679"/>
    </source>
</evidence>
<accession>A0A7M1QSP3</accession>
<dbReference type="InterPro" id="IPR027417">
    <property type="entry name" value="P-loop_NTPase"/>
</dbReference>
<accession>A0A8A5U1V6</accession>
<evidence type="ECO:0000256" key="6">
    <source>
        <dbReference type="ARBA" id="ARBA00034754"/>
    </source>
</evidence>
<dbReference type="GO" id="GO:0003887">
    <property type="term" value="F:DNA-directed DNA polymerase activity"/>
    <property type="evidence" value="ECO:0007669"/>
    <property type="project" value="UniProtKB-KW"/>
</dbReference>
<dbReference type="GO" id="GO:0009360">
    <property type="term" value="C:DNA polymerase III complex"/>
    <property type="evidence" value="ECO:0007669"/>
    <property type="project" value="TreeGrafter"/>
</dbReference>
<dbReference type="Pfam" id="PF21694">
    <property type="entry name" value="DNA_pol3_delta_C"/>
    <property type="match status" value="1"/>
</dbReference>
<dbReference type="PANTHER" id="PTHR34388:SF1">
    <property type="entry name" value="DNA POLYMERASE III SUBUNIT DELTA"/>
    <property type="match status" value="1"/>
</dbReference>
<name>A0A7M1QSP3_9ACTO</name>
<evidence type="ECO:0000259" key="8">
    <source>
        <dbReference type="Pfam" id="PF21694"/>
    </source>
</evidence>
<evidence type="ECO:0000256" key="3">
    <source>
        <dbReference type="ARBA" id="ARBA00022695"/>
    </source>
</evidence>
<evidence type="ECO:0000256" key="7">
    <source>
        <dbReference type="ARBA" id="ARBA00049244"/>
    </source>
</evidence>
<dbReference type="NCBIfam" id="TIGR01128">
    <property type="entry name" value="holA"/>
    <property type="match status" value="1"/>
</dbReference>
<sequence length="317" mass="34239">MAEVNLAPIVLVTSGEPVLADRAIDSVRRQLRGIDPSTDIVELDAAAYVSGQLEALLTPSLFGEPRAIIVGHLEQLNPAFQEDLLSYISAPEVDSVMVLRHNGGQRGKKVLDALKKAKVPTYDYPKVKYPNQKVKIVTDDVRAAGRKMTSDAIGALVAALGSDLRELLSSVNQLMADIQGTITEEDVHTYFAGRVEATTFNVADAVVVGNAGRSVELARHAIATGNSPVSIVGAIASKLRAMAQVLGQRSAKGKTRLKINEWQANRAKTDLRGWSGDTLARAIQVIARADAEVKGLSRDPEYALERAIIEICELRRR</sequence>
<dbReference type="GO" id="GO:0003677">
    <property type="term" value="F:DNA binding"/>
    <property type="evidence" value="ECO:0007669"/>
    <property type="project" value="InterPro"/>
</dbReference>
<organism evidence="9 10">
    <name type="scientific">Trueperella pecoris</name>
    <dbReference type="NCBI Taxonomy" id="2733571"/>
    <lineage>
        <taxon>Bacteria</taxon>
        <taxon>Bacillati</taxon>
        <taxon>Actinomycetota</taxon>
        <taxon>Actinomycetes</taxon>
        <taxon>Actinomycetales</taxon>
        <taxon>Actinomycetaceae</taxon>
        <taxon>Trueperella</taxon>
    </lineage>
</organism>
<keyword evidence="3 9" id="KW-0548">Nucleotidyltransferase</keyword>
<dbReference type="InterPro" id="IPR005790">
    <property type="entry name" value="DNA_polIII_delta"/>
</dbReference>
<evidence type="ECO:0000256" key="5">
    <source>
        <dbReference type="ARBA" id="ARBA00022932"/>
    </source>
</evidence>
<evidence type="ECO:0000313" key="10">
    <source>
        <dbReference type="Proteomes" id="UP000595053"/>
    </source>
</evidence>
<dbReference type="EMBL" id="CP063213">
    <property type="protein sequence ID" value="QOR44821.1"/>
    <property type="molecule type" value="Genomic_DNA"/>
</dbReference>
<dbReference type="RefSeq" id="WP_193327408.1">
    <property type="nucleotide sequence ID" value="NZ_CP053291.1"/>
</dbReference>
<dbReference type="Gene3D" id="1.20.272.10">
    <property type="match status" value="1"/>
</dbReference>
<feature type="domain" description="DNA polymerase III delta subunit-like C-terminal" evidence="8">
    <location>
        <begin position="197"/>
        <end position="310"/>
    </location>
</feature>
<keyword evidence="2 9" id="KW-0808">Transferase</keyword>
<gene>
    <name evidence="9" type="primary">holA</name>
    <name evidence="9" type="ORF">INS88_05815</name>
</gene>
<dbReference type="PANTHER" id="PTHR34388">
    <property type="entry name" value="DNA POLYMERASE III SUBUNIT DELTA"/>
    <property type="match status" value="1"/>
</dbReference>
<dbReference type="EC" id="2.7.7.7" evidence="1"/>
<dbReference type="AlphaFoldDB" id="A0A7M1QSP3"/>
<dbReference type="SUPFAM" id="SSF52540">
    <property type="entry name" value="P-loop containing nucleoside triphosphate hydrolases"/>
    <property type="match status" value="1"/>
</dbReference>
<dbReference type="GO" id="GO:0006261">
    <property type="term" value="P:DNA-templated DNA replication"/>
    <property type="evidence" value="ECO:0007669"/>
    <property type="project" value="TreeGrafter"/>
</dbReference>
<reference evidence="9 10" key="1">
    <citation type="submission" date="2020-10" db="EMBL/GenBank/DDBJ databases">
        <title>Trueperella pecoris sp. nov. isolated from bovine and porcine specimens.</title>
        <authorList>
            <person name="Schoenecker L."/>
            <person name="Schnydrig P."/>
            <person name="Brodard I."/>
            <person name="Thomann A."/>
            <person name="Hemphill A."/>
            <person name="Rodriguez-Campos S."/>
            <person name="Perreten V."/>
            <person name="Jores J."/>
            <person name="Kittl S."/>
        </authorList>
    </citation>
    <scope>NUCLEOTIDE SEQUENCE [LARGE SCALE GENOMIC DNA]</scope>
    <source>
        <strain evidence="9 10">15A0121</strain>
    </source>
</reference>
<evidence type="ECO:0000256" key="4">
    <source>
        <dbReference type="ARBA" id="ARBA00022705"/>
    </source>
</evidence>
<evidence type="ECO:0000313" key="9">
    <source>
        <dbReference type="EMBL" id="QOR44821.1"/>
    </source>
</evidence>
<proteinExistence type="inferred from homology"/>
<keyword evidence="10" id="KW-1185">Reference proteome</keyword>
<dbReference type="Gene3D" id="3.40.50.300">
    <property type="entry name" value="P-loop containing nucleotide triphosphate hydrolases"/>
    <property type="match status" value="1"/>
</dbReference>
<dbReference type="InterPro" id="IPR008921">
    <property type="entry name" value="DNA_pol3_clamp-load_cplx_C"/>
</dbReference>
<keyword evidence="5" id="KW-0239">DNA-directed DNA polymerase</keyword>
<dbReference type="SUPFAM" id="SSF48019">
    <property type="entry name" value="post-AAA+ oligomerization domain-like"/>
    <property type="match status" value="1"/>
</dbReference>